<evidence type="ECO:0000256" key="1">
    <source>
        <dbReference type="SAM" id="MobiDB-lite"/>
    </source>
</evidence>
<proteinExistence type="predicted"/>
<dbReference type="AlphaFoldDB" id="A0A6J4HLW2"/>
<dbReference type="EMBL" id="CADCSZ010000053">
    <property type="protein sequence ID" value="CAA9224905.1"/>
    <property type="molecule type" value="Genomic_DNA"/>
</dbReference>
<gene>
    <name evidence="2" type="ORF">AVDCRST_MAG76-903</name>
</gene>
<sequence>ERAAQEEAGGGGRSRRHPVLGLGGRRADRPVHPAHLRPHRHPALARAHTAHRPGEAGGRPAARRLREGHPGGHRGGGRRRPGRGRRRHNRGV</sequence>
<feature type="non-terminal residue" evidence="2">
    <location>
        <position position="1"/>
    </location>
</feature>
<evidence type="ECO:0000313" key="2">
    <source>
        <dbReference type="EMBL" id="CAA9224905.1"/>
    </source>
</evidence>
<organism evidence="2">
    <name type="scientific">uncultured Acidimicrobiales bacterium</name>
    <dbReference type="NCBI Taxonomy" id="310071"/>
    <lineage>
        <taxon>Bacteria</taxon>
        <taxon>Bacillati</taxon>
        <taxon>Actinomycetota</taxon>
        <taxon>Acidimicrobiia</taxon>
        <taxon>Acidimicrobiales</taxon>
        <taxon>environmental samples</taxon>
    </lineage>
</organism>
<name>A0A6J4HLW2_9ACTN</name>
<feature type="non-terminal residue" evidence="2">
    <location>
        <position position="92"/>
    </location>
</feature>
<accession>A0A6J4HLW2</accession>
<feature type="compositionally biased region" description="Basic residues" evidence="1">
    <location>
        <begin position="32"/>
        <end position="51"/>
    </location>
</feature>
<feature type="compositionally biased region" description="Basic residues" evidence="1">
    <location>
        <begin position="71"/>
        <end position="92"/>
    </location>
</feature>
<reference evidence="2" key="1">
    <citation type="submission" date="2020-02" db="EMBL/GenBank/DDBJ databases">
        <authorList>
            <person name="Meier V. D."/>
        </authorList>
    </citation>
    <scope>NUCLEOTIDE SEQUENCE</scope>
    <source>
        <strain evidence="2">AVDCRST_MAG76</strain>
    </source>
</reference>
<feature type="region of interest" description="Disordered" evidence="1">
    <location>
        <begin position="1"/>
        <end position="92"/>
    </location>
</feature>
<protein>
    <submittedName>
        <fullName evidence="2">Uncharacterized protein</fullName>
    </submittedName>
</protein>